<dbReference type="AlphaFoldDB" id="A0A1Y2J0L2"/>
<dbReference type="SUPFAM" id="SSF117281">
    <property type="entry name" value="Kelch motif"/>
    <property type="match status" value="2"/>
</dbReference>
<dbReference type="InterPro" id="IPR015915">
    <property type="entry name" value="Kelch-typ_b-propeller"/>
</dbReference>
<feature type="compositionally biased region" description="Low complexity" evidence="3">
    <location>
        <begin position="696"/>
        <end position="706"/>
    </location>
</feature>
<dbReference type="Pfam" id="PF06588">
    <property type="entry name" value="Muskelin_N"/>
    <property type="match status" value="1"/>
</dbReference>
<evidence type="ECO:0000256" key="2">
    <source>
        <dbReference type="ARBA" id="ARBA00022737"/>
    </source>
</evidence>
<dbReference type="PROSITE" id="PS50022">
    <property type="entry name" value="FA58C_3"/>
    <property type="match status" value="1"/>
</dbReference>
<dbReference type="PANTHER" id="PTHR15526">
    <property type="entry name" value="MUSKELIN"/>
    <property type="match status" value="1"/>
</dbReference>
<keyword evidence="1" id="KW-0880">Kelch repeat</keyword>
<dbReference type="InterPro" id="IPR000421">
    <property type="entry name" value="FA58C"/>
</dbReference>
<name>A0A1Y2J0L2_TRAC3</name>
<protein>
    <recommendedName>
        <fullName evidence="4">F5/8 type C domain-containing protein</fullName>
    </recommendedName>
</protein>
<proteinExistence type="predicted"/>
<dbReference type="InterPro" id="IPR010565">
    <property type="entry name" value="Muskelin_N"/>
</dbReference>
<organism evidence="5 6">
    <name type="scientific">Trametes coccinea (strain BRFM310)</name>
    <name type="common">Pycnoporus coccineus</name>
    <dbReference type="NCBI Taxonomy" id="1353009"/>
    <lineage>
        <taxon>Eukaryota</taxon>
        <taxon>Fungi</taxon>
        <taxon>Dikarya</taxon>
        <taxon>Basidiomycota</taxon>
        <taxon>Agaricomycotina</taxon>
        <taxon>Agaricomycetes</taxon>
        <taxon>Polyporales</taxon>
        <taxon>Polyporaceae</taxon>
        <taxon>Trametes</taxon>
    </lineage>
</organism>
<feature type="compositionally biased region" description="Low complexity" evidence="3">
    <location>
        <begin position="826"/>
        <end position="840"/>
    </location>
</feature>
<dbReference type="OrthoDB" id="10052615at2759"/>
<dbReference type="Gene3D" id="2.120.10.80">
    <property type="entry name" value="Kelch-type beta propeller"/>
    <property type="match status" value="2"/>
</dbReference>
<evidence type="ECO:0000256" key="3">
    <source>
        <dbReference type="SAM" id="MobiDB-lite"/>
    </source>
</evidence>
<evidence type="ECO:0000256" key="1">
    <source>
        <dbReference type="ARBA" id="ARBA00022441"/>
    </source>
</evidence>
<evidence type="ECO:0000313" key="5">
    <source>
        <dbReference type="EMBL" id="OSD06938.1"/>
    </source>
</evidence>
<keyword evidence="2" id="KW-0677">Repeat</keyword>
<dbReference type="PANTHER" id="PTHR15526:SF5">
    <property type="entry name" value="MUSKELIN"/>
    <property type="match status" value="1"/>
</dbReference>
<sequence>MTSTEREPDVETVEYEIAGSSEHSGEYVAENILADRPRDHSSRWSAAFAAPPMKQWIRLRLKKMSVLKSITFGKFYKAHPCNMKEFVVLVGMTEDNLTEVLRAGLKNDSTPETFSLRYTNRVGMPFPTRYVEIVPLSAHGQNFNTSIWHVSLSGITDDDHVERVRFRHHEYRENVALRQVLKHLRQRRFLTPVSQILSQSGVHLEHPLVTSLHESFVLQGNWFRTEQLLRECSDAGLLRSYRQACQARTRWTRIRGLDADGDVPCRRGGHAMCMDEQNGMIYLFGGWDGQRNLDDFWSYDVAKDTWKLLSIATSREKNGPGPRACHKMVFDSKTGSIYLLGRLGDADLIDAHGTRVGVSLSDLPDAPSLRNGNVEFRGESPYLTRDSRLSEALANVAARLSQHMSETVPGTSHCSDFYRYHTRGLDAGKWDLLAFDTAATGGPPLVSDHQMVIDSEAQKIYVFGGRVGDAEWEALKFSGMYSYDIWTSRWKMYNITDAYASYPSIPPRFGHSMVLDTKSQTLFIFGGQREDKYLSDMFAFHIPTNTVTELYSNFSAAGGPDPCFTQRATIDVETQEIYVFGGLTRSKPSAPPVLESESPYWIYRYDRADIPGKWSKLVPDKDAESSWPQPRYAHQVVYDSKSKTVYMHGGNGGLDSEDTPSDNETRNGPPSGEGQAQPPSQDAPAEGRHARRASRARAGASAPAADPDADMKRLDDFWRLEIIRPSEEEITRRALFEVRKQQFREMCEDGPPIKALTFLQTKVSEVVNHDDPEEAKAFRSLLSAHLLSAFPRDPPEDPTPSLRLASEAGPSSEREDSPPPRKRSRPSSPVAVPARPVSVVRWEKDPSETESGAPSSERFRQRTEMFERLMAFINEDAKQPDKNLIDMISDESLVI</sequence>
<dbReference type="EMBL" id="KZ084089">
    <property type="protein sequence ID" value="OSD06938.1"/>
    <property type="molecule type" value="Genomic_DNA"/>
</dbReference>
<dbReference type="InterPro" id="IPR008979">
    <property type="entry name" value="Galactose-bd-like_sf"/>
</dbReference>
<feature type="domain" description="F5/8 type C" evidence="4">
    <location>
        <begin position="1"/>
        <end position="155"/>
    </location>
</feature>
<dbReference type="Pfam" id="PF24681">
    <property type="entry name" value="Kelch_KLHDC2_KLHL20_DRC7"/>
    <property type="match status" value="2"/>
</dbReference>
<dbReference type="InterPro" id="IPR052456">
    <property type="entry name" value="CTLH_complex_component"/>
</dbReference>
<feature type="region of interest" description="Disordered" evidence="3">
    <location>
        <begin position="789"/>
        <end position="861"/>
    </location>
</feature>
<evidence type="ECO:0000259" key="4">
    <source>
        <dbReference type="PROSITE" id="PS50022"/>
    </source>
</evidence>
<dbReference type="SUPFAM" id="SSF49785">
    <property type="entry name" value="Galactose-binding domain-like"/>
    <property type="match status" value="1"/>
</dbReference>
<dbReference type="Gene3D" id="2.60.120.260">
    <property type="entry name" value="Galactose-binding domain-like"/>
    <property type="match status" value="1"/>
</dbReference>
<dbReference type="Proteomes" id="UP000193067">
    <property type="component" value="Unassembled WGS sequence"/>
</dbReference>
<dbReference type="STRING" id="1353009.A0A1Y2J0L2"/>
<keyword evidence="6" id="KW-1185">Reference proteome</keyword>
<accession>A0A1Y2J0L2</accession>
<reference evidence="5 6" key="1">
    <citation type="journal article" date="2015" name="Biotechnol. Biofuels">
        <title>Enhanced degradation of softwood versus hardwood by the white-rot fungus Pycnoporus coccineus.</title>
        <authorList>
            <person name="Couturier M."/>
            <person name="Navarro D."/>
            <person name="Chevret D."/>
            <person name="Henrissat B."/>
            <person name="Piumi F."/>
            <person name="Ruiz-Duenas F.J."/>
            <person name="Martinez A.T."/>
            <person name="Grigoriev I.V."/>
            <person name="Riley R."/>
            <person name="Lipzen A."/>
            <person name="Berrin J.G."/>
            <person name="Master E.R."/>
            <person name="Rosso M.N."/>
        </authorList>
    </citation>
    <scope>NUCLEOTIDE SEQUENCE [LARGE SCALE GENOMIC DNA]</scope>
    <source>
        <strain evidence="5 6">BRFM310</strain>
    </source>
</reference>
<feature type="region of interest" description="Disordered" evidence="3">
    <location>
        <begin position="644"/>
        <end position="709"/>
    </location>
</feature>
<evidence type="ECO:0000313" key="6">
    <source>
        <dbReference type="Proteomes" id="UP000193067"/>
    </source>
</evidence>
<dbReference type="GO" id="GO:0005737">
    <property type="term" value="C:cytoplasm"/>
    <property type="evidence" value="ECO:0007669"/>
    <property type="project" value="TreeGrafter"/>
</dbReference>
<gene>
    <name evidence="5" type="ORF">PYCCODRAFT_1359801</name>
</gene>